<gene>
    <name evidence="1" type="ORF">SAMN05444004_11516</name>
</gene>
<dbReference type="Proteomes" id="UP000198914">
    <property type="component" value="Unassembled WGS sequence"/>
</dbReference>
<keyword evidence="2" id="KW-1185">Reference proteome</keyword>
<organism evidence="1 2">
    <name type="scientific">Jannaschia faecimaris</name>
    <dbReference type="NCBI Taxonomy" id="1244108"/>
    <lineage>
        <taxon>Bacteria</taxon>
        <taxon>Pseudomonadati</taxon>
        <taxon>Pseudomonadota</taxon>
        <taxon>Alphaproteobacteria</taxon>
        <taxon>Rhodobacterales</taxon>
        <taxon>Roseobacteraceae</taxon>
        <taxon>Jannaschia</taxon>
    </lineage>
</organism>
<dbReference type="EMBL" id="FNPX01000015">
    <property type="protein sequence ID" value="SDZ45244.1"/>
    <property type="molecule type" value="Genomic_DNA"/>
</dbReference>
<evidence type="ECO:0000313" key="1">
    <source>
        <dbReference type="EMBL" id="SDZ45244.1"/>
    </source>
</evidence>
<dbReference type="AlphaFoldDB" id="A0A1H3T4X3"/>
<evidence type="ECO:0000313" key="2">
    <source>
        <dbReference type="Proteomes" id="UP000198914"/>
    </source>
</evidence>
<name>A0A1H3T4X3_9RHOB</name>
<accession>A0A1H3T4X3</accession>
<proteinExistence type="predicted"/>
<reference evidence="2" key="1">
    <citation type="submission" date="2016-10" db="EMBL/GenBank/DDBJ databases">
        <authorList>
            <person name="Varghese N."/>
            <person name="Submissions S."/>
        </authorList>
    </citation>
    <scope>NUCLEOTIDE SEQUENCE [LARGE SCALE GENOMIC DNA]</scope>
    <source>
        <strain evidence="2">DSM 100420</strain>
    </source>
</reference>
<protein>
    <submittedName>
        <fullName evidence="1">Uncharacterized protein</fullName>
    </submittedName>
</protein>
<sequence length="80" mass="8731">MGGLPRHRGIELRETVWISLHTDSETVARSKADRAWSQMIEAWEARLVGKSADADARMSSGSALIVHLGGPQETTEGMAR</sequence>
<dbReference type="STRING" id="1244108.SAMN05444004_11516"/>